<dbReference type="GO" id="GO:0006313">
    <property type="term" value="P:DNA transposition"/>
    <property type="evidence" value="ECO:0007669"/>
    <property type="project" value="InterPro"/>
</dbReference>
<proteinExistence type="predicted"/>
<dbReference type="RefSeq" id="WP_139013374.1">
    <property type="nucleotide sequence ID" value="NZ_VBSN01000049.1"/>
</dbReference>
<gene>
    <name evidence="1" type="ORF">FEM33_18035</name>
</gene>
<accession>A0A5M8QX41</accession>
<dbReference type="Proteomes" id="UP000323994">
    <property type="component" value="Unassembled WGS sequence"/>
</dbReference>
<comment type="caution">
    <text evidence="1">The sequence shown here is derived from an EMBL/GenBank/DDBJ whole genome shotgun (WGS) entry which is preliminary data.</text>
</comment>
<dbReference type="GO" id="GO:0003677">
    <property type="term" value="F:DNA binding"/>
    <property type="evidence" value="ECO:0007669"/>
    <property type="project" value="InterPro"/>
</dbReference>
<dbReference type="GO" id="GO:0004803">
    <property type="term" value="F:transposase activity"/>
    <property type="evidence" value="ECO:0007669"/>
    <property type="project" value="InterPro"/>
</dbReference>
<dbReference type="Pfam" id="PF01527">
    <property type="entry name" value="HTH_Tnp_1"/>
    <property type="match status" value="1"/>
</dbReference>
<dbReference type="InterPro" id="IPR009057">
    <property type="entry name" value="Homeodomain-like_sf"/>
</dbReference>
<dbReference type="AlphaFoldDB" id="A0A5M8QX41"/>
<protein>
    <submittedName>
        <fullName evidence="1">Transposase</fullName>
    </submittedName>
</protein>
<sequence length="103" mass="12326">MGKRRQFTLEQKMQILREAESEGMLTTCRKFELSQALFYRWKHQFELKGKDGLLPQYKTINPELRAIQQENERLKRIVADQALELAVKTELLKKTEQMRMQGR</sequence>
<reference evidence="1 2" key="1">
    <citation type="submission" date="2019-05" db="EMBL/GenBank/DDBJ databases">
        <authorList>
            <person name="Qu J.-H."/>
        </authorList>
    </citation>
    <scope>NUCLEOTIDE SEQUENCE [LARGE SCALE GENOMIC DNA]</scope>
    <source>
        <strain evidence="1 2">NS28</strain>
    </source>
</reference>
<dbReference type="Gene3D" id="1.10.10.10">
    <property type="entry name" value="Winged helix-like DNA-binding domain superfamily/Winged helix DNA-binding domain"/>
    <property type="match status" value="1"/>
</dbReference>
<dbReference type="OrthoDB" id="1495855at2"/>
<evidence type="ECO:0000313" key="2">
    <source>
        <dbReference type="Proteomes" id="UP000323994"/>
    </source>
</evidence>
<keyword evidence="2" id="KW-1185">Reference proteome</keyword>
<name>A0A5M8QX41_9BACT</name>
<dbReference type="InterPro" id="IPR036388">
    <property type="entry name" value="WH-like_DNA-bd_sf"/>
</dbReference>
<dbReference type="InterPro" id="IPR002514">
    <property type="entry name" value="Transposase_8"/>
</dbReference>
<evidence type="ECO:0000313" key="1">
    <source>
        <dbReference type="EMBL" id="KAA6438572.1"/>
    </source>
</evidence>
<dbReference type="SUPFAM" id="SSF46689">
    <property type="entry name" value="Homeodomain-like"/>
    <property type="match status" value="1"/>
</dbReference>
<organism evidence="1 2">
    <name type="scientific">Dyadobacter flavalbus</name>
    <dbReference type="NCBI Taxonomy" id="2579942"/>
    <lineage>
        <taxon>Bacteria</taxon>
        <taxon>Pseudomonadati</taxon>
        <taxon>Bacteroidota</taxon>
        <taxon>Cytophagia</taxon>
        <taxon>Cytophagales</taxon>
        <taxon>Spirosomataceae</taxon>
        <taxon>Dyadobacter</taxon>
    </lineage>
</organism>
<dbReference type="EMBL" id="VBSN01000049">
    <property type="protein sequence ID" value="KAA6438572.1"/>
    <property type="molecule type" value="Genomic_DNA"/>
</dbReference>